<keyword evidence="7" id="KW-0862">Zinc</keyword>
<evidence type="ECO:0000256" key="3">
    <source>
        <dbReference type="ARBA" id="ARBA00021759"/>
    </source>
</evidence>
<keyword evidence="5" id="KW-0227">DNA damage</keyword>
<evidence type="ECO:0000256" key="5">
    <source>
        <dbReference type="ARBA" id="ARBA00022763"/>
    </source>
</evidence>
<gene>
    <name evidence="11" type="ORF">LTR84_003869</name>
</gene>
<feature type="region of interest" description="Disordered" evidence="9">
    <location>
        <begin position="1"/>
        <end position="166"/>
    </location>
</feature>
<dbReference type="InterPro" id="IPR036237">
    <property type="entry name" value="Xyl_isomerase-like_sf"/>
</dbReference>
<feature type="compositionally biased region" description="Polar residues" evidence="9">
    <location>
        <begin position="33"/>
        <end position="46"/>
    </location>
</feature>
<evidence type="ECO:0000256" key="1">
    <source>
        <dbReference type="ARBA" id="ARBA00001947"/>
    </source>
</evidence>
<dbReference type="PROSITE" id="PS00730">
    <property type="entry name" value="AP_NUCLEASE_F2_2"/>
    <property type="match status" value="1"/>
</dbReference>
<feature type="compositionally biased region" description="Basic and acidic residues" evidence="9">
    <location>
        <begin position="477"/>
        <end position="520"/>
    </location>
</feature>
<evidence type="ECO:0000256" key="9">
    <source>
        <dbReference type="SAM" id="MobiDB-lite"/>
    </source>
</evidence>
<evidence type="ECO:0000256" key="7">
    <source>
        <dbReference type="ARBA" id="ARBA00022833"/>
    </source>
</evidence>
<dbReference type="GeneID" id="89972052"/>
<feature type="compositionally biased region" description="Polar residues" evidence="9">
    <location>
        <begin position="9"/>
        <end position="19"/>
    </location>
</feature>
<dbReference type="GO" id="GO:0006284">
    <property type="term" value="P:base-excision repair"/>
    <property type="evidence" value="ECO:0007669"/>
    <property type="project" value="TreeGrafter"/>
</dbReference>
<comment type="cofactor">
    <cofactor evidence="1">
        <name>Zn(2+)</name>
        <dbReference type="ChEBI" id="CHEBI:29105"/>
    </cofactor>
</comment>
<dbReference type="HAMAP" id="MF_00152">
    <property type="entry name" value="Nfo"/>
    <property type="match status" value="1"/>
</dbReference>
<keyword evidence="8" id="KW-0234">DNA repair</keyword>
<accession>A0AAV9N6Q8</accession>
<keyword evidence="6" id="KW-0378">Hydrolase</keyword>
<dbReference type="Proteomes" id="UP001358417">
    <property type="component" value="Unassembled WGS sequence"/>
</dbReference>
<evidence type="ECO:0000256" key="8">
    <source>
        <dbReference type="ARBA" id="ARBA00023204"/>
    </source>
</evidence>
<dbReference type="InterPro" id="IPR001719">
    <property type="entry name" value="AP_endonuc_2"/>
</dbReference>
<feature type="compositionally biased region" description="Acidic residues" evidence="9">
    <location>
        <begin position="563"/>
        <end position="572"/>
    </location>
</feature>
<dbReference type="InterPro" id="IPR018246">
    <property type="entry name" value="AP_endonuc_F2_Zn_BS"/>
</dbReference>
<dbReference type="GO" id="GO:0005634">
    <property type="term" value="C:nucleus"/>
    <property type="evidence" value="ECO:0007669"/>
    <property type="project" value="TreeGrafter"/>
</dbReference>
<evidence type="ECO:0000256" key="4">
    <source>
        <dbReference type="ARBA" id="ARBA00022723"/>
    </source>
</evidence>
<dbReference type="GO" id="GO:0008081">
    <property type="term" value="F:phosphoric diester hydrolase activity"/>
    <property type="evidence" value="ECO:0007669"/>
    <property type="project" value="TreeGrafter"/>
</dbReference>
<reference evidence="11 12" key="1">
    <citation type="submission" date="2023-08" db="EMBL/GenBank/DDBJ databases">
        <title>Black Yeasts Isolated from many extreme environments.</title>
        <authorList>
            <person name="Coleine C."/>
            <person name="Stajich J.E."/>
            <person name="Selbmann L."/>
        </authorList>
    </citation>
    <scope>NUCLEOTIDE SEQUENCE [LARGE SCALE GENOMIC DNA]</scope>
    <source>
        <strain evidence="11 12">CCFEE 5792</strain>
    </source>
</reference>
<dbReference type="AlphaFoldDB" id="A0AAV9N6Q8"/>
<feature type="region of interest" description="Disordered" evidence="9">
    <location>
        <begin position="477"/>
        <end position="572"/>
    </location>
</feature>
<dbReference type="GO" id="GO:0005739">
    <property type="term" value="C:mitochondrion"/>
    <property type="evidence" value="ECO:0007669"/>
    <property type="project" value="TreeGrafter"/>
</dbReference>
<dbReference type="SMART" id="SM00518">
    <property type="entry name" value="AP2Ec"/>
    <property type="match status" value="1"/>
</dbReference>
<comment type="caution">
    <text evidence="11">The sequence shown here is derived from an EMBL/GenBank/DDBJ whole genome shotgun (WGS) entry which is preliminary data.</text>
</comment>
<feature type="domain" description="Xylose isomerase-like TIM barrel" evidence="10">
    <location>
        <begin position="194"/>
        <end position="463"/>
    </location>
</feature>
<evidence type="ECO:0000256" key="2">
    <source>
        <dbReference type="ARBA" id="ARBA00005340"/>
    </source>
</evidence>
<dbReference type="EMBL" id="JAVRRD010000017">
    <property type="protein sequence ID" value="KAK5050587.1"/>
    <property type="molecule type" value="Genomic_DNA"/>
</dbReference>
<protein>
    <recommendedName>
        <fullName evidence="3">Apurinic-apyrimidinic endonuclease 1</fullName>
    </recommendedName>
</protein>
<evidence type="ECO:0000256" key="6">
    <source>
        <dbReference type="ARBA" id="ARBA00022801"/>
    </source>
</evidence>
<dbReference type="PANTHER" id="PTHR21445:SF0">
    <property type="entry name" value="APURINIC-APYRIMIDINIC ENDONUCLEASE"/>
    <property type="match status" value="1"/>
</dbReference>
<dbReference type="NCBIfam" id="TIGR00587">
    <property type="entry name" value="nfo"/>
    <property type="match status" value="1"/>
</dbReference>
<keyword evidence="4" id="KW-0479">Metal-binding</keyword>
<dbReference type="PROSITE" id="PS51432">
    <property type="entry name" value="AP_NUCLEASE_F2_4"/>
    <property type="match status" value="1"/>
</dbReference>
<sequence>MTRGRKPVSATNSSLQAESPASKKRKRDETDPNEITPTGKRTNNVLMDSPRSSRRSRPVAASSVVKEEQISNVQVSQNGSITIKESEEIDISIQKPLGSKARKSKATKAELVDEQGSGSEGDVRPKQKSKAKAKPVSDEGDEAADATKSKRKRKTQEEKDAEAMPLAARTIGSKMFVGAHTSIAKGVENAVTNCLHIGGNAFACFLKSQRKWENPPLQDVNRDAFHKALVEHKYDGMKHVVPHGSYLVNLANADKDKAKQSYDAFIDDLRRCEALGIKYYNFHPGGAGTSSVSEAIGRLAANLNRALSETSTVVPLLENMAGHGTLLGGRFSDLRDVIAQIKPEFKSRIGVCIDTCHAFAAGYDLRTPEAFQKTMKEFDDVVGIQYLKAMHLNDSKAPFASHRDLHQNIGLGFLGLRAFHNVMNEPRFQGLPLILETPSEKADPSDPKGKKMMEDKSVWAKEIKLLESLVDMDPESQDFKSLEKDLSNKGKKERAEMQAQFDKKQEKENKKLAKDLEKGQRSLADMFAKNGGAPASKALSKPKKKSKRETESDSSDLSSVGDLSDDEEGHVH</sequence>
<dbReference type="PROSITE" id="PS00731">
    <property type="entry name" value="AP_NUCLEASE_F2_3"/>
    <property type="match status" value="1"/>
</dbReference>
<keyword evidence="12" id="KW-1185">Reference proteome</keyword>
<evidence type="ECO:0000259" key="10">
    <source>
        <dbReference type="Pfam" id="PF01261"/>
    </source>
</evidence>
<dbReference type="FunFam" id="3.20.20.150:FF:000001">
    <property type="entry name" value="Probable endonuclease 4"/>
    <property type="match status" value="1"/>
</dbReference>
<name>A0AAV9N6Q8_9EURO</name>
<dbReference type="SUPFAM" id="SSF51658">
    <property type="entry name" value="Xylose isomerase-like"/>
    <property type="match status" value="1"/>
</dbReference>
<evidence type="ECO:0000313" key="12">
    <source>
        <dbReference type="Proteomes" id="UP001358417"/>
    </source>
</evidence>
<dbReference type="CDD" id="cd00019">
    <property type="entry name" value="AP2Ec"/>
    <property type="match status" value="1"/>
</dbReference>
<dbReference type="RefSeq" id="XP_064705173.1">
    <property type="nucleotide sequence ID" value="XM_064847452.1"/>
</dbReference>
<feature type="compositionally biased region" description="Polar residues" evidence="9">
    <location>
        <begin position="70"/>
        <end position="83"/>
    </location>
</feature>
<dbReference type="Gene3D" id="3.20.20.150">
    <property type="entry name" value="Divalent-metal-dependent TIM barrel enzymes"/>
    <property type="match status" value="1"/>
</dbReference>
<dbReference type="GO" id="GO:0003906">
    <property type="term" value="F:DNA-(apurinic or apyrimidinic site) endonuclease activity"/>
    <property type="evidence" value="ECO:0007669"/>
    <property type="project" value="TreeGrafter"/>
</dbReference>
<dbReference type="Pfam" id="PF01261">
    <property type="entry name" value="AP_endonuc_2"/>
    <property type="match status" value="1"/>
</dbReference>
<dbReference type="GO" id="GO:0003677">
    <property type="term" value="F:DNA binding"/>
    <property type="evidence" value="ECO:0007669"/>
    <property type="project" value="InterPro"/>
</dbReference>
<proteinExistence type="inferred from homology"/>
<evidence type="ECO:0000313" key="11">
    <source>
        <dbReference type="EMBL" id="KAK5050587.1"/>
    </source>
</evidence>
<dbReference type="PANTHER" id="PTHR21445">
    <property type="entry name" value="ENDONUCLEASE IV ENDODEOXYRIBONUCLEASE IV"/>
    <property type="match status" value="1"/>
</dbReference>
<dbReference type="InterPro" id="IPR013022">
    <property type="entry name" value="Xyl_isomerase-like_TIM-brl"/>
</dbReference>
<dbReference type="GO" id="GO:0008270">
    <property type="term" value="F:zinc ion binding"/>
    <property type="evidence" value="ECO:0007669"/>
    <property type="project" value="InterPro"/>
</dbReference>
<organism evidence="11 12">
    <name type="scientific">Exophiala bonariae</name>
    <dbReference type="NCBI Taxonomy" id="1690606"/>
    <lineage>
        <taxon>Eukaryota</taxon>
        <taxon>Fungi</taxon>
        <taxon>Dikarya</taxon>
        <taxon>Ascomycota</taxon>
        <taxon>Pezizomycotina</taxon>
        <taxon>Eurotiomycetes</taxon>
        <taxon>Chaetothyriomycetidae</taxon>
        <taxon>Chaetothyriales</taxon>
        <taxon>Herpotrichiellaceae</taxon>
        <taxon>Exophiala</taxon>
    </lineage>
</organism>
<comment type="similarity">
    <text evidence="2">Belongs to the AP endonuclease 2 family.</text>
</comment>